<proteinExistence type="inferred from homology"/>
<dbReference type="PANTHER" id="PTHR43605:SF10">
    <property type="entry name" value="ACYL-COA SYNTHETASE MEDIUM CHAIN FAMILY MEMBER 3"/>
    <property type="match status" value="1"/>
</dbReference>
<feature type="domain" description="AMP-binding enzyme C-terminal" evidence="6">
    <location>
        <begin position="466"/>
        <end position="543"/>
    </location>
</feature>
<comment type="similarity">
    <text evidence="1">Belongs to the ATP-dependent AMP-binding enzyme family.</text>
</comment>
<accession>A0A1N7P2E0</accession>
<dbReference type="InterPro" id="IPR042099">
    <property type="entry name" value="ANL_N_sf"/>
</dbReference>
<dbReference type="GO" id="GO:0004321">
    <property type="term" value="F:fatty-acyl-CoA synthase activity"/>
    <property type="evidence" value="ECO:0007669"/>
    <property type="project" value="TreeGrafter"/>
</dbReference>
<dbReference type="Proteomes" id="UP000185999">
    <property type="component" value="Unassembled WGS sequence"/>
</dbReference>
<dbReference type="GO" id="GO:0006637">
    <property type="term" value="P:acyl-CoA metabolic process"/>
    <property type="evidence" value="ECO:0007669"/>
    <property type="project" value="TreeGrafter"/>
</dbReference>
<dbReference type="EMBL" id="FTOE01000012">
    <property type="protein sequence ID" value="SIT04717.1"/>
    <property type="molecule type" value="Genomic_DNA"/>
</dbReference>
<keyword evidence="8" id="KW-1185">Reference proteome</keyword>
<keyword evidence="3" id="KW-0547">Nucleotide-binding</keyword>
<dbReference type="SUPFAM" id="SSF56801">
    <property type="entry name" value="Acetyl-CoA synthetase-like"/>
    <property type="match status" value="1"/>
</dbReference>
<gene>
    <name evidence="7" type="ORF">SAMN05421760_11259</name>
</gene>
<organism evidence="7 8">
    <name type="scientific">Neptunomonas antarctica</name>
    <dbReference type="NCBI Taxonomy" id="619304"/>
    <lineage>
        <taxon>Bacteria</taxon>
        <taxon>Pseudomonadati</taxon>
        <taxon>Pseudomonadota</taxon>
        <taxon>Gammaproteobacteria</taxon>
        <taxon>Oceanospirillales</taxon>
        <taxon>Oceanospirillaceae</taxon>
        <taxon>Neptunomonas</taxon>
    </lineage>
</organism>
<dbReference type="OrthoDB" id="9803968at2"/>
<dbReference type="InterPro" id="IPR045851">
    <property type="entry name" value="AMP-bd_C_sf"/>
</dbReference>
<evidence type="ECO:0000256" key="1">
    <source>
        <dbReference type="ARBA" id="ARBA00006432"/>
    </source>
</evidence>
<dbReference type="FunFam" id="3.30.300.30:FF:000005">
    <property type="entry name" value="Acyl-coenzyme A synthetase ACSM5, mitochondrial"/>
    <property type="match status" value="1"/>
</dbReference>
<dbReference type="RefSeq" id="WP_054342012.1">
    <property type="nucleotide sequence ID" value="NZ_FTOE01000012.1"/>
</dbReference>
<dbReference type="GO" id="GO:0006633">
    <property type="term" value="P:fatty acid biosynthetic process"/>
    <property type="evidence" value="ECO:0007669"/>
    <property type="project" value="TreeGrafter"/>
</dbReference>
<dbReference type="Pfam" id="PF00501">
    <property type="entry name" value="AMP-binding"/>
    <property type="match status" value="1"/>
</dbReference>
<dbReference type="Gene3D" id="3.30.300.30">
    <property type="match status" value="1"/>
</dbReference>
<dbReference type="GO" id="GO:0016405">
    <property type="term" value="F:CoA-ligase activity"/>
    <property type="evidence" value="ECO:0007669"/>
    <property type="project" value="UniProtKB-ARBA"/>
</dbReference>
<evidence type="ECO:0000256" key="3">
    <source>
        <dbReference type="ARBA" id="ARBA00022741"/>
    </source>
</evidence>
<dbReference type="Gene3D" id="3.40.50.12780">
    <property type="entry name" value="N-terminal domain of ligase-like"/>
    <property type="match status" value="1"/>
</dbReference>
<reference evidence="8" key="1">
    <citation type="submission" date="2017-01" db="EMBL/GenBank/DDBJ databases">
        <authorList>
            <person name="Varghese N."/>
            <person name="Submissions S."/>
        </authorList>
    </citation>
    <scope>NUCLEOTIDE SEQUENCE [LARGE SCALE GENOMIC DNA]</scope>
    <source>
        <strain evidence="8">DSM 22306</strain>
    </source>
</reference>
<dbReference type="STRING" id="619304.SAMN05421760_11259"/>
<evidence type="ECO:0000256" key="2">
    <source>
        <dbReference type="ARBA" id="ARBA00022598"/>
    </source>
</evidence>
<sequence length="558" mass="61880">MKKMNYEDLIKQFSAEKIDDQFSGSLETGINVCVEICDRYADAENDGVDVSVEGPDKVALRYERADGSRGELSFKELKRRSAQFANYLQSQGIGKGDRVACLLPRTPELLITVLGTLRAGAVYQPLFTAFGSGAIEYRLTKADTKLIVTNTEQWPKLLDVSILPKTLLVAAADDQYADDADALFSAAQDSQSDIFEPVLITKDEPFLQMFTSGTTGKSKGVTVPAKALIPFWTYMTYAIEVLPEDRYWNVADPGWAYGLYYAVVGPLLLGCTTHFNEQGFTAENTFEFLQNYKITNLAAAPTAYRLLMANTELRANYDINLRAASSAGEPLNPEVISWMYKVFNCAVCDQYGQTETGMVSANFHAVTHQERTACMGYPLPGYRLVALDSDLNEIAAGQTGELAIDIEQSPQFFFQGYTWEEKNPFKGKYYLTGDIVISNGDGSHSYTGRDDDIIASAGYRIGPADVESTLLEHPAVTESAVVGKPDEKRGSIVKAYVVIRSEYEAGPALVEELQQFVRKRLSTHSFPREIEFIDELPKTPSGKLQRFLLRQRAVDEVS</sequence>
<evidence type="ECO:0000313" key="8">
    <source>
        <dbReference type="Proteomes" id="UP000185999"/>
    </source>
</evidence>
<evidence type="ECO:0000256" key="4">
    <source>
        <dbReference type="ARBA" id="ARBA00022840"/>
    </source>
</evidence>
<evidence type="ECO:0000259" key="5">
    <source>
        <dbReference type="Pfam" id="PF00501"/>
    </source>
</evidence>
<dbReference type="GO" id="GO:0005524">
    <property type="term" value="F:ATP binding"/>
    <property type="evidence" value="ECO:0007669"/>
    <property type="project" value="UniProtKB-KW"/>
</dbReference>
<evidence type="ECO:0000313" key="7">
    <source>
        <dbReference type="EMBL" id="SIT04717.1"/>
    </source>
</evidence>
<dbReference type="InterPro" id="IPR025110">
    <property type="entry name" value="AMP-bd_C"/>
</dbReference>
<dbReference type="PANTHER" id="PTHR43605">
    <property type="entry name" value="ACYL-COENZYME A SYNTHETASE"/>
    <property type="match status" value="1"/>
</dbReference>
<dbReference type="AlphaFoldDB" id="A0A1N7P2E0"/>
<evidence type="ECO:0000259" key="6">
    <source>
        <dbReference type="Pfam" id="PF13193"/>
    </source>
</evidence>
<dbReference type="Pfam" id="PF13193">
    <property type="entry name" value="AMP-binding_C"/>
    <property type="match status" value="1"/>
</dbReference>
<feature type="domain" description="AMP-dependent synthetase/ligase" evidence="5">
    <location>
        <begin position="54"/>
        <end position="405"/>
    </location>
</feature>
<protein>
    <submittedName>
        <fullName evidence="7">Acetyl-CoA synthetase</fullName>
    </submittedName>
</protein>
<keyword evidence="2" id="KW-0436">Ligase</keyword>
<dbReference type="InterPro" id="IPR051087">
    <property type="entry name" value="Mitochondrial_ACSM"/>
</dbReference>
<dbReference type="GO" id="GO:0015645">
    <property type="term" value="F:fatty acid ligase activity"/>
    <property type="evidence" value="ECO:0007669"/>
    <property type="project" value="TreeGrafter"/>
</dbReference>
<name>A0A1N7P2E0_9GAMM</name>
<keyword evidence="4" id="KW-0067">ATP-binding</keyword>
<dbReference type="InterPro" id="IPR000873">
    <property type="entry name" value="AMP-dep_synth/lig_dom"/>
</dbReference>